<dbReference type="EMBL" id="CAJOBC010081919">
    <property type="protein sequence ID" value="CAF4277681.1"/>
    <property type="molecule type" value="Genomic_DNA"/>
</dbReference>
<dbReference type="Proteomes" id="UP000681722">
    <property type="component" value="Unassembled WGS sequence"/>
</dbReference>
<dbReference type="EMBL" id="CAJNOQ010016517">
    <property type="protein sequence ID" value="CAF1382432.1"/>
    <property type="molecule type" value="Genomic_DNA"/>
</dbReference>
<accession>A0A815JU89</accession>
<name>A0A815JU89_9BILA</name>
<protein>
    <submittedName>
        <fullName evidence="2">Uncharacterized protein</fullName>
    </submittedName>
</protein>
<evidence type="ECO:0000256" key="1">
    <source>
        <dbReference type="SAM" id="MobiDB-lite"/>
    </source>
</evidence>
<dbReference type="Proteomes" id="UP000682733">
    <property type="component" value="Unassembled WGS sequence"/>
</dbReference>
<comment type="caution">
    <text evidence="2">The sequence shown here is derived from an EMBL/GenBank/DDBJ whole genome shotgun (WGS) entry which is preliminary data.</text>
</comment>
<evidence type="ECO:0000313" key="3">
    <source>
        <dbReference type="EMBL" id="CAF1540715.1"/>
    </source>
</evidence>
<feature type="region of interest" description="Disordered" evidence="1">
    <location>
        <begin position="85"/>
        <end position="133"/>
    </location>
</feature>
<reference evidence="2" key="1">
    <citation type="submission" date="2021-02" db="EMBL/GenBank/DDBJ databases">
        <authorList>
            <person name="Nowell W R."/>
        </authorList>
    </citation>
    <scope>NUCLEOTIDE SEQUENCE</scope>
</reference>
<organism evidence="2 6">
    <name type="scientific">Didymodactylos carnosus</name>
    <dbReference type="NCBI Taxonomy" id="1234261"/>
    <lineage>
        <taxon>Eukaryota</taxon>
        <taxon>Metazoa</taxon>
        <taxon>Spiralia</taxon>
        <taxon>Gnathifera</taxon>
        <taxon>Rotifera</taxon>
        <taxon>Eurotatoria</taxon>
        <taxon>Bdelloidea</taxon>
        <taxon>Philodinida</taxon>
        <taxon>Philodinidae</taxon>
        <taxon>Didymodactylos</taxon>
    </lineage>
</organism>
<dbReference type="Proteomes" id="UP000663829">
    <property type="component" value="Unassembled WGS sequence"/>
</dbReference>
<evidence type="ECO:0000313" key="4">
    <source>
        <dbReference type="EMBL" id="CAF4277681.1"/>
    </source>
</evidence>
<feature type="non-terminal residue" evidence="2">
    <location>
        <position position="1"/>
    </location>
</feature>
<proteinExistence type="predicted"/>
<sequence length="133" mass="15336">YIPSPPPTLPPRQPKINALRPTAVPLMQLDLKARRTQQRAQQQSRYIDTNNRFNFFLNRQHDPYYATPPTADAEQQNYMALLPPPRYTTATAKPKKPYAKPYAQSKNVQQHAAPPPINLVDEPRQKGYPAQRY</sequence>
<dbReference type="AlphaFoldDB" id="A0A815JU89"/>
<keyword evidence="6" id="KW-1185">Reference proteome</keyword>
<dbReference type="EMBL" id="CAJOBA010061153">
    <property type="protein sequence ID" value="CAF4329010.1"/>
    <property type="molecule type" value="Genomic_DNA"/>
</dbReference>
<evidence type="ECO:0000313" key="5">
    <source>
        <dbReference type="EMBL" id="CAF4329010.1"/>
    </source>
</evidence>
<evidence type="ECO:0000313" key="6">
    <source>
        <dbReference type="Proteomes" id="UP000663829"/>
    </source>
</evidence>
<dbReference type="Proteomes" id="UP000677228">
    <property type="component" value="Unassembled WGS sequence"/>
</dbReference>
<dbReference type="EMBL" id="CAJNOK010038826">
    <property type="protein sequence ID" value="CAF1540715.1"/>
    <property type="molecule type" value="Genomic_DNA"/>
</dbReference>
<evidence type="ECO:0000313" key="2">
    <source>
        <dbReference type="EMBL" id="CAF1382432.1"/>
    </source>
</evidence>
<gene>
    <name evidence="2" type="ORF">GPM918_LOCUS32394</name>
    <name evidence="3" type="ORF">OVA965_LOCUS38760</name>
    <name evidence="4" type="ORF">SRO942_LOCUS33064</name>
    <name evidence="5" type="ORF">TMI583_LOCUS39976</name>
</gene>